<accession>A0A7T0M7Z0</accession>
<evidence type="ECO:0000256" key="4">
    <source>
        <dbReference type="ARBA" id="ARBA00022844"/>
    </source>
</evidence>
<evidence type="ECO:0000256" key="1">
    <source>
        <dbReference type="ARBA" id="ARBA00004328"/>
    </source>
</evidence>
<dbReference type="Pfam" id="PF00286">
    <property type="entry name" value="Flexi_CP"/>
    <property type="match status" value="1"/>
</dbReference>
<comment type="subcellular location">
    <subcellularLocation>
        <location evidence="1">Virion</location>
    </subcellularLocation>
</comment>
<evidence type="ECO:0000313" key="6">
    <source>
        <dbReference type="EMBL" id="QPL17802.1"/>
    </source>
</evidence>
<keyword evidence="2" id="KW-1139">Helical capsid protein</keyword>
<dbReference type="InterPro" id="IPR000052">
    <property type="entry name" value="Pltvir_coat"/>
</dbReference>
<evidence type="ECO:0000256" key="2">
    <source>
        <dbReference type="ARBA" id="ARBA00022497"/>
    </source>
</evidence>
<name>A0A7T0M7Z0_9VIRU</name>
<feature type="domain" description="Potexviruses and carlaviruses coat protein" evidence="5">
    <location>
        <begin position="75"/>
        <end position="176"/>
    </location>
</feature>
<protein>
    <submittedName>
        <fullName evidence="6">Coat protein</fullName>
    </submittedName>
</protein>
<evidence type="ECO:0000259" key="5">
    <source>
        <dbReference type="Pfam" id="PF00286"/>
    </source>
</evidence>
<organism evidence="6">
    <name type="scientific">Pistachio potex-like virus</name>
    <dbReference type="NCBI Taxonomy" id="2794232"/>
    <lineage>
        <taxon>Viruses</taxon>
        <taxon>Riboviria</taxon>
        <taxon>Orthornavirae</taxon>
        <taxon>Kitrinoviricota</taxon>
        <taxon>Alsuviricetes</taxon>
        <taxon>Tymovirales</taxon>
        <taxon>Alphaflexiviridae</taxon>
    </lineage>
</organism>
<sequence length="243" mass="27152">MFRYQFAFLFHHPCTPRPPHEFTMAAAFTFATPSIAYRTAFAAQDEEVDSIMTLGQLRLIQADIANHPNVQAGWTQDEFREILFDTALKFANNGTSAATRYRGATHGIDYSDIALIIQRHCTRRQFGAYFAKVCFNYFVEQDKAPSKWQRFNFTEATKQVGFDFSFAINNGATFIPSGPGIVGFSGLRRELSGDELVAIEANRAVHIHRRNLQLREQAATTAVEITRGRVGSGTGIALPPPPQ</sequence>
<proteinExistence type="predicted"/>
<reference evidence="6" key="1">
    <citation type="submission" date="2020-04" db="EMBL/GenBank/DDBJ databases">
        <title>Transcriptome data analysis revealed novel viruses for genus Pistacia in Iran, China, and Italy.</title>
        <authorList>
            <person name="Mohammadi M."/>
            <person name="Hosseini A."/>
            <person name="Nasrollanejad S."/>
        </authorList>
    </citation>
    <scope>NUCLEOTIDE SEQUENCE</scope>
</reference>
<keyword evidence="3 6" id="KW-0167">Capsid protein</keyword>
<evidence type="ECO:0000256" key="3">
    <source>
        <dbReference type="ARBA" id="ARBA00022561"/>
    </source>
</evidence>
<dbReference type="EMBL" id="MT334615">
    <property type="protein sequence ID" value="QPL17802.1"/>
    <property type="molecule type" value="Genomic_RNA"/>
</dbReference>
<dbReference type="GO" id="GO:0005198">
    <property type="term" value="F:structural molecule activity"/>
    <property type="evidence" value="ECO:0007669"/>
    <property type="project" value="InterPro"/>
</dbReference>
<keyword evidence="4" id="KW-0946">Virion</keyword>
<dbReference type="GO" id="GO:0019029">
    <property type="term" value="C:helical viral capsid"/>
    <property type="evidence" value="ECO:0007669"/>
    <property type="project" value="UniProtKB-KW"/>
</dbReference>